<keyword evidence="2" id="KW-0472">Membrane</keyword>
<dbReference type="PANTHER" id="PTHR34956:SF2">
    <property type="entry name" value="OS05G0397300 PROTEIN"/>
    <property type="match status" value="1"/>
</dbReference>
<gene>
    <name evidence="3" type="ORF">Ccrd_004374</name>
</gene>
<dbReference type="OMA" id="MIEGERN"/>
<dbReference type="PANTHER" id="PTHR34956">
    <property type="entry name" value="OS05G0397300 PROTEIN"/>
    <property type="match status" value="1"/>
</dbReference>
<dbReference type="Proteomes" id="UP000243975">
    <property type="component" value="Unassembled WGS sequence"/>
</dbReference>
<sequence>MTAKYILKIDVVDEMIEGERNLGLGGGCVVALASATPIYLLFPQLDRIINTLHDPLVESKLTETKMEVIEDDLFFADLSKRISLLIMDDDEDPTLHCPPVSFQVISQTIHPIHHQVPSLHDQNGRREIKGTGVFIPQSSTNRRSKHSRSKSSNTRIQTQRHVDHASSGHFPHEPYHNHKNSTNPNSYNSLNHKRCY</sequence>
<keyword evidence="4" id="KW-1185">Reference proteome</keyword>
<name>A0A103XMP0_CYNCS</name>
<feature type="compositionally biased region" description="Polar residues" evidence="1">
    <location>
        <begin position="180"/>
        <end position="190"/>
    </location>
</feature>
<protein>
    <submittedName>
        <fullName evidence="3">Uncharacterized protein</fullName>
    </submittedName>
</protein>
<comment type="caution">
    <text evidence="3">The sequence shown here is derived from an EMBL/GenBank/DDBJ whole genome shotgun (WGS) entry which is preliminary data.</text>
</comment>
<evidence type="ECO:0000256" key="2">
    <source>
        <dbReference type="SAM" id="Phobius"/>
    </source>
</evidence>
<evidence type="ECO:0000256" key="1">
    <source>
        <dbReference type="SAM" id="MobiDB-lite"/>
    </source>
</evidence>
<feature type="transmembrane region" description="Helical" evidence="2">
    <location>
        <begin position="21"/>
        <end position="42"/>
    </location>
</feature>
<accession>A0A103XMP0</accession>
<dbReference type="EMBL" id="LEKV01004739">
    <property type="protein sequence ID" value="KVH93574.1"/>
    <property type="molecule type" value="Genomic_DNA"/>
</dbReference>
<dbReference type="Gramene" id="KVH93574">
    <property type="protein sequence ID" value="KVH93574"/>
    <property type="gene ID" value="Ccrd_004374"/>
</dbReference>
<keyword evidence="2" id="KW-0812">Transmembrane</keyword>
<organism evidence="3 4">
    <name type="scientific">Cynara cardunculus var. scolymus</name>
    <name type="common">Globe artichoke</name>
    <name type="synonym">Cynara scolymus</name>
    <dbReference type="NCBI Taxonomy" id="59895"/>
    <lineage>
        <taxon>Eukaryota</taxon>
        <taxon>Viridiplantae</taxon>
        <taxon>Streptophyta</taxon>
        <taxon>Embryophyta</taxon>
        <taxon>Tracheophyta</taxon>
        <taxon>Spermatophyta</taxon>
        <taxon>Magnoliopsida</taxon>
        <taxon>eudicotyledons</taxon>
        <taxon>Gunneridae</taxon>
        <taxon>Pentapetalae</taxon>
        <taxon>asterids</taxon>
        <taxon>campanulids</taxon>
        <taxon>Asterales</taxon>
        <taxon>Asteraceae</taxon>
        <taxon>Carduoideae</taxon>
        <taxon>Cardueae</taxon>
        <taxon>Carduinae</taxon>
        <taxon>Cynara</taxon>
    </lineage>
</organism>
<proteinExistence type="predicted"/>
<dbReference type="STRING" id="59895.A0A103XMP0"/>
<keyword evidence="2" id="KW-1133">Transmembrane helix</keyword>
<reference evidence="3 4" key="1">
    <citation type="journal article" date="2016" name="Sci. Rep.">
        <title>The genome sequence of the outbreeding globe artichoke constructed de novo incorporating a phase-aware low-pass sequencing strategy of F1 progeny.</title>
        <authorList>
            <person name="Scaglione D."/>
            <person name="Reyes-Chin-Wo S."/>
            <person name="Acquadro A."/>
            <person name="Froenicke L."/>
            <person name="Portis E."/>
            <person name="Beitel C."/>
            <person name="Tirone M."/>
            <person name="Mauro R."/>
            <person name="Lo Monaco A."/>
            <person name="Mauromicale G."/>
            <person name="Faccioli P."/>
            <person name="Cattivelli L."/>
            <person name="Rieseberg L."/>
            <person name="Michelmore R."/>
            <person name="Lanteri S."/>
        </authorList>
    </citation>
    <scope>NUCLEOTIDE SEQUENCE [LARGE SCALE GENOMIC DNA]</scope>
    <source>
        <strain evidence="3">2C</strain>
    </source>
</reference>
<feature type="region of interest" description="Disordered" evidence="1">
    <location>
        <begin position="132"/>
        <end position="196"/>
    </location>
</feature>
<evidence type="ECO:0000313" key="4">
    <source>
        <dbReference type="Proteomes" id="UP000243975"/>
    </source>
</evidence>
<feature type="compositionally biased region" description="Basic and acidic residues" evidence="1">
    <location>
        <begin position="160"/>
        <end position="176"/>
    </location>
</feature>
<evidence type="ECO:0000313" key="3">
    <source>
        <dbReference type="EMBL" id="KVH93574.1"/>
    </source>
</evidence>
<dbReference type="AlphaFoldDB" id="A0A103XMP0"/>